<protein>
    <recommendedName>
        <fullName evidence="3">Reverse transcriptase domain-containing protein</fullName>
    </recommendedName>
</protein>
<dbReference type="Proteomes" id="UP001151760">
    <property type="component" value="Unassembled WGS sequence"/>
</dbReference>
<proteinExistence type="predicted"/>
<dbReference type="EMBL" id="BQNB010010753">
    <property type="protein sequence ID" value="GJS81515.1"/>
    <property type="molecule type" value="Genomic_DNA"/>
</dbReference>
<dbReference type="PANTHER" id="PTHR33116">
    <property type="entry name" value="REVERSE TRANSCRIPTASE ZINC-BINDING DOMAIN-CONTAINING PROTEIN-RELATED-RELATED"/>
    <property type="match status" value="1"/>
</dbReference>
<gene>
    <name evidence="1" type="ORF">Tco_0748056</name>
</gene>
<evidence type="ECO:0008006" key="3">
    <source>
        <dbReference type="Google" id="ProtNLM"/>
    </source>
</evidence>
<evidence type="ECO:0000313" key="1">
    <source>
        <dbReference type="EMBL" id="GJS81515.1"/>
    </source>
</evidence>
<keyword evidence="2" id="KW-1185">Reference proteome</keyword>
<organism evidence="1 2">
    <name type="scientific">Tanacetum coccineum</name>
    <dbReference type="NCBI Taxonomy" id="301880"/>
    <lineage>
        <taxon>Eukaryota</taxon>
        <taxon>Viridiplantae</taxon>
        <taxon>Streptophyta</taxon>
        <taxon>Embryophyta</taxon>
        <taxon>Tracheophyta</taxon>
        <taxon>Spermatophyta</taxon>
        <taxon>Magnoliopsida</taxon>
        <taxon>eudicotyledons</taxon>
        <taxon>Gunneridae</taxon>
        <taxon>Pentapetalae</taxon>
        <taxon>asterids</taxon>
        <taxon>campanulids</taxon>
        <taxon>Asterales</taxon>
        <taxon>Asteraceae</taxon>
        <taxon>Asteroideae</taxon>
        <taxon>Anthemideae</taxon>
        <taxon>Anthemidinae</taxon>
        <taxon>Tanacetum</taxon>
    </lineage>
</organism>
<accession>A0ABQ4YVF4</accession>
<comment type="caution">
    <text evidence="1">The sequence shown here is derived from an EMBL/GenBank/DDBJ whole genome shotgun (WGS) entry which is preliminary data.</text>
</comment>
<name>A0ABQ4YVF4_9ASTR</name>
<sequence>MYKSPEQDIQKAYDTVNWEFLKETLDLFGFHPKMWEIFKASDKDSLKVINSALNDFSLVFSLFPNLSKSTIFFGSVNERERSDLLSVLPFWCGKLPMKYLGVHLLEKRLGIKDCQSLVDRVATRASWKNVCKDKENGGLGLRSLKEWNETLLVRQLWKVIEVGNIQCPTIVENIEDKYILLLQERNDRIFRQENRSEKELCSIIKDNIKYKLMSLGVKRYNVVMNVAEAWGLKWSNMWLKL</sequence>
<dbReference type="PANTHER" id="PTHR33116:SF84">
    <property type="entry name" value="RNA-DIRECTED DNA POLYMERASE"/>
    <property type="match status" value="1"/>
</dbReference>
<reference evidence="1" key="1">
    <citation type="journal article" date="2022" name="Int. J. Mol. Sci.">
        <title>Draft Genome of Tanacetum Coccineum: Genomic Comparison of Closely Related Tanacetum-Family Plants.</title>
        <authorList>
            <person name="Yamashiro T."/>
            <person name="Shiraishi A."/>
            <person name="Nakayama K."/>
            <person name="Satake H."/>
        </authorList>
    </citation>
    <scope>NUCLEOTIDE SEQUENCE</scope>
</reference>
<evidence type="ECO:0000313" key="2">
    <source>
        <dbReference type="Proteomes" id="UP001151760"/>
    </source>
</evidence>
<reference evidence="1" key="2">
    <citation type="submission" date="2022-01" db="EMBL/GenBank/DDBJ databases">
        <authorList>
            <person name="Yamashiro T."/>
            <person name="Shiraishi A."/>
            <person name="Satake H."/>
            <person name="Nakayama K."/>
        </authorList>
    </citation>
    <scope>NUCLEOTIDE SEQUENCE</scope>
</reference>